<feature type="compositionally biased region" description="Basic and acidic residues" evidence="1">
    <location>
        <begin position="69"/>
        <end position="88"/>
    </location>
</feature>
<comment type="caution">
    <text evidence="2">The sequence shown here is derived from an EMBL/GenBank/DDBJ whole genome shotgun (WGS) entry which is preliminary data.</text>
</comment>
<evidence type="ECO:0000256" key="1">
    <source>
        <dbReference type="SAM" id="MobiDB-lite"/>
    </source>
</evidence>
<organism evidence="2 3">
    <name type="scientific">Rosa chinensis</name>
    <name type="common">China rose</name>
    <dbReference type="NCBI Taxonomy" id="74649"/>
    <lineage>
        <taxon>Eukaryota</taxon>
        <taxon>Viridiplantae</taxon>
        <taxon>Streptophyta</taxon>
        <taxon>Embryophyta</taxon>
        <taxon>Tracheophyta</taxon>
        <taxon>Spermatophyta</taxon>
        <taxon>Magnoliopsida</taxon>
        <taxon>eudicotyledons</taxon>
        <taxon>Gunneridae</taxon>
        <taxon>Pentapetalae</taxon>
        <taxon>rosids</taxon>
        <taxon>fabids</taxon>
        <taxon>Rosales</taxon>
        <taxon>Rosaceae</taxon>
        <taxon>Rosoideae</taxon>
        <taxon>Rosoideae incertae sedis</taxon>
        <taxon>Rosa</taxon>
    </lineage>
</organism>
<protein>
    <submittedName>
        <fullName evidence="2">Uncharacterized protein</fullName>
    </submittedName>
</protein>
<evidence type="ECO:0000313" key="3">
    <source>
        <dbReference type="Proteomes" id="UP000238479"/>
    </source>
</evidence>
<gene>
    <name evidence="2" type="ORF">RchiOBHm_Chr2g0120981</name>
</gene>
<keyword evidence="3" id="KW-1185">Reference proteome</keyword>
<sequence length="88" mass="9691">MHLIIERVSRSPPLDGRPLRLNLRVGLKSPANTEKLLVRGRHVGEPNESRGAVTDKLQPKAGLIAMNQGKERTRGESNESRGSVTDKL</sequence>
<dbReference type="Proteomes" id="UP000238479">
    <property type="component" value="Chromosome 2"/>
</dbReference>
<dbReference type="EMBL" id="PDCK01000040">
    <property type="protein sequence ID" value="PRQ49356.1"/>
    <property type="molecule type" value="Genomic_DNA"/>
</dbReference>
<proteinExistence type="predicted"/>
<evidence type="ECO:0000313" key="2">
    <source>
        <dbReference type="EMBL" id="PRQ49356.1"/>
    </source>
</evidence>
<name>A0A2P6RSE3_ROSCH</name>
<dbReference type="Gramene" id="PRQ49356">
    <property type="protein sequence ID" value="PRQ49356"/>
    <property type="gene ID" value="RchiOBHm_Chr2g0120981"/>
</dbReference>
<reference evidence="2 3" key="1">
    <citation type="journal article" date="2018" name="Nat. Genet.">
        <title>The Rosa genome provides new insights in the design of modern roses.</title>
        <authorList>
            <person name="Bendahmane M."/>
        </authorList>
    </citation>
    <scope>NUCLEOTIDE SEQUENCE [LARGE SCALE GENOMIC DNA]</scope>
    <source>
        <strain evidence="3">cv. Old Blush</strain>
    </source>
</reference>
<feature type="region of interest" description="Disordered" evidence="1">
    <location>
        <begin position="41"/>
        <end position="88"/>
    </location>
</feature>
<accession>A0A2P6RSE3</accession>
<dbReference type="AlphaFoldDB" id="A0A2P6RSE3"/>